<name>A0ACB6QPI3_9PLEO</name>
<dbReference type="Proteomes" id="UP000799755">
    <property type="component" value="Unassembled WGS sequence"/>
</dbReference>
<organism evidence="1 2">
    <name type="scientific">Lindgomyces ingoldianus</name>
    <dbReference type="NCBI Taxonomy" id="673940"/>
    <lineage>
        <taxon>Eukaryota</taxon>
        <taxon>Fungi</taxon>
        <taxon>Dikarya</taxon>
        <taxon>Ascomycota</taxon>
        <taxon>Pezizomycotina</taxon>
        <taxon>Dothideomycetes</taxon>
        <taxon>Pleosporomycetidae</taxon>
        <taxon>Pleosporales</taxon>
        <taxon>Lindgomycetaceae</taxon>
        <taxon>Lindgomyces</taxon>
    </lineage>
</organism>
<dbReference type="EMBL" id="MU003514">
    <property type="protein sequence ID" value="KAF2468929.1"/>
    <property type="molecule type" value="Genomic_DNA"/>
</dbReference>
<accession>A0ACB6QPI3</accession>
<evidence type="ECO:0000313" key="2">
    <source>
        <dbReference type="Proteomes" id="UP000799755"/>
    </source>
</evidence>
<protein>
    <submittedName>
        <fullName evidence="1">Uncharacterized protein</fullName>
    </submittedName>
</protein>
<proteinExistence type="predicted"/>
<reference evidence="1" key="1">
    <citation type="journal article" date="2020" name="Stud. Mycol.">
        <title>101 Dothideomycetes genomes: a test case for predicting lifestyles and emergence of pathogens.</title>
        <authorList>
            <person name="Haridas S."/>
            <person name="Albert R."/>
            <person name="Binder M."/>
            <person name="Bloem J."/>
            <person name="Labutti K."/>
            <person name="Salamov A."/>
            <person name="Andreopoulos B."/>
            <person name="Baker S."/>
            <person name="Barry K."/>
            <person name="Bills G."/>
            <person name="Bluhm B."/>
            <person name="Cannon C."/>
            <person name="Castanera R."/>
            <person name="Culley D."/>
            <person name="Daum C."/>
            <person name="Ezra D."/>
            <person name="Gonzalez J."/>
            <person name="Henrissat B."/>
            <person name="Kuo A."/>
            <person name="Liang C."/>
            <person name="Lipzen A."/>
            <person name="Lutzoni F."/>
            <person name="Magnuson J."/>
            <person name="Mondo S."/>
            <person name="Nolan M."/>
            <person name="Ohm R."/>
            <person name="Pangilinan J."/>
            <person name="Park H.-J."/>
            <person name="Ramirez L."/>
            <person name="Alfaro M."/>
            <person name="Sun H."/>
            <person name="Tritt A."/>
            <person name="Yoshinaga Y."/>
            <person name="Zwiers L.-H."/>
            <person name="Turgeon B."/>
            <person name="Goodwin S."/>
            <person name="Spatafora J."/>
            <person name="Crous P."/>
            <person name="Grigoriev I."/>
        </authorList>
    </citation>
    <scope>NUCLEOTIDE SEQUENCE</scope>
    <source>
        <strain evidence="1">ATCC 200398</strain>
    </source>
</reference>
<keyword evidence="2" id="KW-1185">Reference proteome</keyword>
<gene>
    <name evidence="1" type="ORF">BDR25DRAFT_394690</name>
</gene>
<sequence length="357" mass="39570">MTSFDCDHLKFPFSQHLQISIPAYIRSREPHSVTCGNPRFGNTHPPHTQTPKFSKAPYRKSGCQSSPSAHNSTPGNWGRVWGREKQGEGMQASQPSFLYQNTASRHHLTKPQYPTITLRCRGICVLEAASFDLAIQQLCLQLVKFHQHASQLPSLTPSSIPRQLTTTSSTTSPSPSQTATQQSSGTGRYSASRGSGKNNPLIPLQLLFYSRCPSSNAPIYKIYDCKMHKVKIAWLGTGNSVGFEVFEFIDPPHQPVPDFEYNRSGFFHIAVTAPDVEIACKRAVEAGGKQVGETVDMGGGERALYLSDPWGNVHFGIVYNCMASQIPNSNMFKNEKMFKNGKIVSDGRKVMVSRLMR</sequence>
<evidence type="ECO:0000313" key="1">
    <source>
        <dbReference type="EMBL" id="KAF2468929.1"/>
    </source>
</evidence>
<comment type="caution">
    <text evidence="1">The sequence shown here is derived from an EMBL/GenBank/DDBJ whole genome shotgun (WGS) entry which is preliminary data.</text>
</comment>